<keyword evidence="3 16" id="KW-1003">Cell membrane</keyword>
<evidence type="ECO:0000256" key="8">
    <source>
        <dbReference type="ARBA" id="ARBA00022960"/>
    </source>
</evidence>
<dbReference type="GO" id="GO:0071555">
    <property type="term" value="P:cell wall organization"/>
    <property type="evidence" value="ECO:0007669"/>
    <property type="project" value="UniProtKB-KW"/>
</dbReference>
<dbReference type="GO" id="GO:0015648">
    <property type="term" value="F:lipid-linked peptidoglycan transporter activity"/>
    <property type="evidence" value="ECO:0007669"/>
    <property type="project" value="TreeGrafter"/>
</dbReference>
<keyword evidence="10 16" id="KW-1133">Transmembrane helix</keyword>
<feature type="transmembrane region" description="Helical" evidence="16">
    <location>
        <begin position="92"/>
        <end position="111"/>
    </location>
</feature>
<evidence type="ECO:0000313" key="18">
    <source>
        <dbReference type="Proteomes" id="UP000198862"/>
    </source>
</evidence>
<dbReference type="GO" id="GO:0032153">
    <property type="term" value="C:cell division site"/>
    <property type="evidence" value="ECO:0007669"/>
    <property type="project" value="UniProtKB-UniRule"/>
</dbReference>
<dbReference type="EMBL" id="FOLO01000042">
    <property type="protein sequence ID" value="SFD23214.1"/>
    <property type="molecule type" value="Genomic_DNA"/>
</dbReference>
<comment type="subcellular location">
    <subcellularLocation>
        <location evidence="16">Cell inner membrane</location>
        <topology evidence="16">Multi-pass membrane protein</topology>
    </subcellularLocation>
    <subcellularLocation>
        <location evidence="1">Cell membrane</location>
        <topology evidence="1">Multi-pass membrane protein</topology>
    </subcellularLocation>
    <text evidence="16">Localizes to the division septum.</text>
</comment>
<dbReference type="InterPro" id="IPR013437">
    <property type="entry name" value="FtsW"/>
</dbReference>
<evidence type="ECO:0000256" key="7">
    <source>
        <dbReference type="ARBA" id="ARBA00022692"/>
    </source>
</evidence>
<evidence type="ECO:0000256" key="11">
    <source>
        <dbReference type="ARBA" id="ARBA00023136"/>
    </source>
</evidence>
<dbReference type="GO" id="GO:0005886">
    <property type="term" value="C:plasma membrane"/>
    <property type="evidence" value="ECO:0007669"/>
    <property type="project" value="UniProtKB-SubCell"/>
</dbReference>
<keyword evidence="4 16" id="KW-0132">Cell division</keyword>
<accession>A0A1I1QM62</accession>
<dbReference type="STRING" id="1123010.SAMN02745724_03938"/>
<comment type="similarity">
    <text evidence="14 16">Belongs to the SEDS family. FtsW subfamily.</text>
</comment>
<gene>
    <name evidence="16" type="primary">ftsW</name>
    <name evidence="17" type="ORF">SAMN02745724_03938</name>
</gene>
<keyword evidence="12 16" id="KW-0131">Cell cycle</keyword>
<evidence type="ECO:0000256" key="3">
    <source>
        <dbReference type="ARBA" id="ARBA00022475"/>
    </source>
</evidence>
<keyword evidence="5 16" id="KW-0328">Glycosyltransferase</keyword>
<keyword evidence="11 16" id="KW-0472">Membrane</keyword>
<comment type="pathway">
    <text evidence="2 16">Cell wall biogenesis; peptidoglycan biosynthesis.</text>
</comment>
<feature type="transmembrane region" description="Helical" evidence="16">
    <location>
        <begin position="156"/>
        <end position="173"/>
    </location>
</feature>
<proteinExistence type="inferred from homology"/>
<dbReference type="PROSITE" id="PS00428">
    <property type="entry name" value="FTSW_RODA_SPOVE"/>
    <property type="match status" value="1"/>
</dbReference>
<dbReference type="EC" id="2.4.99.28" evidence="16"/>
<evidence type="ECO:0000313" key="17">
    <source>
        <dbReference type="EMBL" id="SFD23214.1"/>
    </source>
</evidence>
<feature type="transmembrane region" description="Helical" evidence="16">
    <location>
        <begin position="179"/>
        <end position="196"/>
    </location>
</feature>
<keyword evidence="9 16" id="KW-0573">Peptidoglycan synthesis</keyword>
<feature type="transmembrane region" description="Helical" evidence="16">
    <location>
        <begin position="65"/>
        <end position="85"/>
    </location>
</feature>
<organism evidence="17 18">
    <name type="scientific">Pseudoalteromonas denitrificans DSM 6059</name>
    <dbReference type="NCBI Taxonomy" id="1123010"/>
    <lineage>
        <taxon>Bacteria</taxon>
        <taxon>Pseudomonadati</taxon>
        <taxon>Pseudomonadota</taxon>
        <taxon>Gammaproteobacteria</taxon>
        <taxon>Alteromonadales</taxon>
        <taxon>Pseudoalteromonadaceae</taxon>
        <taxon>Pseudoalteromonas</taxon>
    </lineage>
</organism>
<evidence type="ECO:0000256" key="16">
    <source>
        <dbReference type="HAMAP-Rule" id="MF_00913"/>
    </source>
</evidence>
<dbReference type="UniPathway" id="UPA00219"/>
<keyword evidence="18" id="KW-1185">Reference proteome</keyword>
<protein>
    <recommendedName>
        <fullName evidence="16">Probable peptidoglycan glycosyltransferase FtsW</fullName>
        <shortName evidence="16">PGT</shortName>
        <ecNumber evidence="16">2.4.99.28</ecNumber>
    </recommendedName>
    <alternativeName>
        <fullName evidence="16">Cell division protein FtsW</fullName>
    </alternativeName>
    <alternativeName>
        <fullName evidence="16">Cell wall polymerase</fullName>
    </alternativeName>
    <alternativeName>
        <fullName evidence="16">Peptidoglycan polymerase</fullName>
        <shortName evidence="16">PG polymerase</shortName>
    </alternativeName>
</protein>
<dbReference type="OrthoDB" id="9768187at2"/>
<dbReference type="InterPro" id="IPR018365">
    <property type="entry name" value="Cell_cycle_FtsW-rel_CS"/>
</dbReference>
<keyword evidence="8 16" id="KW-0133">Cell shape</keyword>
<keyword evidence="16" id="KW-0997">Cell inner membrane</keyword>
<dbReference type="AlphaFoldDB" id="A0A1I1QM62"/>
<keyword evidence="13 16" id="KW-0961">Cell wall biogenesis/degradation</keyword>
<comment type="catalytic activity">
    <reaction evidence="15 16">
        <text>[GlcNAc-(1-&gt;4)-Mur2Ac(oyl-L-Ala-gamma-D-Glu-L-Lys-D-Ala-D-Ala)](n)-di-trans,octa-cis-undecaprenyl diphosphate + beta-D-GlcNAc-(1-&gt;4)-Mur2Ac(oyl-L-Ala-gamma-D-Glu-L-Lys-D-Ala-D-Ala)-di-trans,octa-cis-undecaprenyl diphosphate = [GlcNAc-(1-&gt;4)-Mur2Ac(oyl-L-Ala-gamma-D-Glu-L-Lys-D-Ala-D-Ala)](n+1)-di-trans,octa-cis-undecaprenyl diphosphate + di-trans,octa-cis-undecaprenyl diphosphate + H(+)</text>
        <dbReference type="Rhea" id="RHEA:23708"/>
        <dbReference type="Rhea" id="RHEA-COMP:9602"/>
        <dbReference type="Rhea" id="RHEA-COMP:9603"/>
        <dbReference type="ChEBI" id="CHEBI:15378"/>
        <dbReference type="ChEBI" id="CHEBI:58405"/>
        <dbReference type="ChEBI" id="CHEBI:60033"/>
        <dbReference type="ChEBI" id="CHEBI:78435"/>
        <dbReference type="EC" id="2.4.99.28"/>
    </reaction>
</comment>
<evidence type="ECO:0000256" key="12">
    <source>
        <dbReference type="ARBA" id="ARBA00023306"/>
    </source>
</evidence>
<evidence type="ECO:0000256" key="1">
    <source>
        <dbReference type="ARBA" id="ARBA00004651"/>
    </source>
</evidence>
<feature type="transmembrane region" description="Helical" evidence="16">
    <location>
        <begin position="286"/>
        <end position="309"/>
    </location>
</feature>
<feature type="transmembrane region" description="Helical" evidence="16">
    <location>
        <begin position="203"/>
        <end position="223"/>
    </location>
</feature>
<evidence type="ECO:0000256" key="9">
    <source>
        <dbReference type="ARBA" id="ARBA00022984"/>
    </source>
</evidence>
<dbReference type="Proteomes" id="UP000198862">
    <property type="component" value="Unassembled WGS sequence"/>
</dbReference>
<name>A0A1I1QM62_9GAMM</name>
<dbReference type="NCBIfam" id="NF008042">
    <property type="entry name" value="PRK10774.1"/>
    <property type="match status" value="1"/>
</dbReference>
<dbReference type="RefSeq" id="WP_091988625.1">
    <property type="nucleotide sequence ID" value="NZ_FOLO01000042.1"/>
</dbReference>
<feature type="transmembrane region" description="Helical" evidence="16">
    <location>
        <begin position="21"/>
        <end position="45"/>
    </location>
</feature>
<evidence type="ECO:0000256" key="6">
    <source>
        <dbReference type="ARBA" id="ARBA00022679"/>
    </source>
</evidence>
<evidence type="ECO:0000256" key="10">
    <source>
        <dbReference type="ARBA" id="ARBA00022989"/>
    </source>
</evidence>
<evidence type="ECO:0000256" key="13">
    <source>
        <dbReference type="ARBA" id="ARBA00023316"/>
    </source>
</evidence>
<dbReference type="PANTHER" id="PTHR30474">
    <property type="entry name" value="CELL CYCLE PROTEIN"/>
    <property type="match status" value="1"/>
</dbReference>
<dbReference type="InterPro" id="IPR001182">
    <property type="entry name" value="FtsW/RodA"/>
</dbReference>
<evidence type="ECO:0000256" key="5">
    <source>
        <dbReference type="ARBA" id="ARBA00022676"/>
    </source>
</evidence>
<dbReference type="GO" id="GO:0008955">
    <property type="term" value="F:peptidoglycan glycosyltransferase activity"/>
    <property type="evidence" value="ECO:0007669"/>
    <property type="project" value="UniProtKB-UniRule"/>
</dbReference>
<evidence type="ECO:0000256" key="4">
    <source>
        <dbReference type="ARBA" id="ARBA00022618"/>
    </source>
</evidence>
<dbReference type="NCBIfam" id="TIGR02614">
    <property type="entry name" value="ftsW"/>
    <property type="match status" value="1"/>
</dbReference>
<sequence>MNWLENIKNKVLGRGADGASAIYDPIIIYCVVLLIGVGFVMVTSASMPVGERLFNNPFHFTMRHGVFLFLSLFLLAFITSLPMAWWKKANPYLLLLGIALLVIVLIIGREVNGSTRWIGFGPFNIQVSEIAKLFFFSYLAGYLVRKRTEVKENFKGFIKPIAVFVVYAGLILIQPDLGTVVVMFVTTVGLLFLAGAQLWQFFMLLMAGAGLIGLLIVFSPYRWARVTSFWDPWDDPFGNGYQLVQSLMAYGRGSWWGQGLGNSIQKQEYLPEAHTDFIFSVIAEELGFIGVISILAVLCVLVFRALLIGKKALKSNKEYEGYLALAIGIWFAFQTMVNIGASAGILPTKGLTLPFISYGGSSMLMMTIAIGILVRIDFEVKMATRQATSGGRKKQ</sequence>
<evidence type="ECO:0000256" key="15">
    <source>
        <dbReference type="ARBA" id="ARBA00049902"/>
    </source>
</evidence>
<dbReference type="PANTHER" id="PTHR30474:SF2">
    <property type="entry name" value="PEPTIDOGLYCAN GLYCOSYLTRANSFERASE FTSW-RELATED"/>
    <property type="match status" value="1"/>
</dbReference>
<evidence type="ECO:0000256" key="14">
    <source>
        <dbReference type="ARBA" id="ARBA00038053"/>
    </source>
</evidence>
<dbReference type="HAMAP" id="MF_00913">
    <property type="entry name" value="PGT_FtsW_proteobact"/>
    <property type="match status" value="1"/>
</dbReference>
<feature type="transmembrane region" description="Helical" evidence="16">
    <location>
        <begin position="355"/>
        <end position="376"/>
    </location>
</feature>
<dbReference type="GO" id="GO:0043093">
    <property type="term" value="P:FtsZ-dependent cytokinesis"/>
    <property type="evidence" value="ECO:0007669"/>
    <property type="project" value="UniProtKB-UniRule"/>
</dbReference>
<comment type="function">
    <text evidence="16">Peptidoglycan polymerase that is essential for cell division.</text>
</comment>
<keyword evidence="6 16" id="KW-0808">Transferase</keyword>
<feature type="transmembrane region" description="Helical" evidence="16">
    <location>
        <begin position="321"/>
        <end position="343"/>
    </location>
</feature>
<reference evidence="17 18" key="1">
    <citation type="submission" date="2016-10" db="EMBL/GenBank/DDBJ databases">
        <authorList>
            <person name="de Groot N.N."/>
        </authorList>
    </citation>
    <scope>NUCLEOTIDE SEQUENCE [LARGE SCALE GENOMIC DNA]</scope>
    <source>
        <strain evidence="17 18">DSM 6059</strain>
    </source>
</reference>
<dbReference type="GO" id="GO:0009252">
    <property type="term" value="P:peptidoglycan biosynthetic process"/>
    <property type="evidence" value="ECO:0007669"/>
    <property type="project" value="UniProtKB-UniRule"/>
</dbReference>
<feature type="transmembrane region" description="Helical" evidence="16">
    <location>
        <begin position="123"/>
        <end position="144"/>
    </location>
</feature>
<dbReference type="Pfam" id="PF01098">
    <property type="entry name" value="FTSW_RODA_SPOVE"/>
    <property type="match status" value="1"/>
</dbReference>
<dbReference type="GO" id="GO:0008360">
    <property type="term" value="P:regulation of cell shape"/>
    <property type="evidence" value="ECO:0007669"/>
    <property type="project" value="UniProtKB-KW"/>
</dbReference>
<keyword evidence="7 16" id="KW-0812">Transmembrane</keyword>
<evidence type="ECO:0000256" key="2">
    <source>
        <dbReference type="ARBA" id="ARBA00004752"/>
    </source>
</evidence>